<dbReference type="Gene3D" id="1.20.1110.10">
    <property type="entry name" value="Calcium-transporting ATPase, transmembrane domain"/>
    <property type="match status" value="1"/>
</dbReference>
<dbReference type="Gene3D" id="3.40.1110.10">
    <property type="entry name" value="Calcium-transporting ATPase, cytoplasmic domain N"/>
    <property type="match status" value="1"/>
</dbReference>
<feature type="compositionally biased region" description="Low complexity" evidence="6">
    <location>
        <begin position="192"/>
        <end position="208"/>
    </location>
</feature>
<protein>
    <recommendedName>
        <fullName evidence="9">HMA domain-containing protein</fullName>
    </recommendedName>
</protein>
<dbReference type="InterPro" id="IPR018303">
    <property type="entry name" value="ATPase_P-typ_P_site"/>
</dbReference>
<gene>
    <name evidence="7" type="ORF">GCM10025868_41170</name>
</gene>
<organism evidence="7 8">
    <name type="scientific">Angustibacter aerolatus</name>
    <dbReference type="NCBI Taxonomy" id="1162965"/>
    <lineage>
        <taxon>Bacteria</taxon>
        <taxon>Bacillati</taxon>
        <taxon>Actinomycetota</taxon>
        <taxon>Actinomycetes</taxon>
        <taxon>Kineosporiales</taxon>
        <taxon>Kineosporiaceae</taxon>
    </lineage>
</organism>
<evidence type="ECO:0000313" key="8">
    <source>
        <dbReference type="Proteomes" id="UP001157017"/>
    </source>
</evidence>
<name>A0ABQ6JM53_9ACTN</name>
<evidence type="ECO:0008006" key="9">
    <source>
        <dbReference type="Google" id="ProtNLM"/>
    </source>
</evidence>
<dbReference type="PROSITE" id="PS00154">
    <property type="entry name" value="ATPASE_E1_E2"/>
    <property type="match status" value="1"/>
</dbReference>
<dbReference type="EMBL" id="BSUZ01000001">
    <property type="protein sequence ID" value="GMA88867.1"/>
    <property type="molecule type" value="Genomic_DNA"/>
</dbReference>
<evidence type="ECO:0000256" key="2">
    <source>
        <dbReference type="ARBA" id="ARBA00022692"/>
    </source>
</evidence>
<evidence type="ECO:0000256" key="6">
    <source>
        <dbReference type="SAM" id="MobiDB-lite"/>
    </source>
</evidence>
<evidence type="ECO:0000256" key="5">
    <source>
        <dbReference type="ARBA" id="ARBA00023136"/>
    </source>
</evidence>
<keyword evidence="4" id="KW-1133">Transmembrane helix</keyword>
<feature type="region of interest" description="Disordered" evidence="6">
    <location>
        <begin position="131"/>
        <end position="208"/>
    </location>
</feature>
<keyword evidence="3" id="KW-1278">Translocase</keyword>
<proteinExistence type="predicted"/>
<evidence type="ECO:0000313" key="7">
    <source>
        <dbReference type="EMBL" id="GMA88867.1"/>
    </source>
</evidence>
<evidence type="ECO:0000256" key="3">
    <source>
        <dbReference type="ARBA" id="ARBA00022967"/>
    </source>
</evidence>
<dbReference type="SUPFAM" id="SSF81660">
    <property type="entry name" value="Metal cation-transporting ATPase, ATP-binding domain N"/>
    <property type="match status" value="1"/>
</dbReference>
<dbReference type="InterPro" id="IPR023299">
    <property type="entry name" value="ATPase_P-typ_cyto_dom_N"/>
</dbReference>
<keyword evidence="5" id="KW-0472">Membrane</keyword>
<feature type="compositionally biased region" description="Basic residues" evidence="6">
    <location>
        <begin position="153"/>
        <end position="184"/>
    </location>
</feature>
<comment type="subcellular location">
    <subcellularLocation>
        <location evidence="1">Membrane</location>
    </subcellularLocation>
</comment>
<sequence>MAVLIIACPCALGLATPTALMVGTGRGARLGILVKGPEVLEQTRRADTVVLDKTGTLTTGRMRLTTVVAASGTDERDLLRRTGGLEDASEHPVARAVAAGARERLGTQHLPPVDGFANTAGLGVRGTVDGVEVTIGRPEPAGGRRPRADGRRPPRARRRPRRRWHGGARRLGRRGARPARRRRHPAPDVRPGRVAAARPRPAPGAAHR</sequence>
<dbReference type="PANTHER" id="PTHR43520">
    <property type="entry name" value="ATP7, ISOFORM B"/>
    <property type="match status" value="1"/>
</dbReference>
<keyword evidence="8" id="KW-1185">Reference proteome</keyword>
<dbReference type="Proteomes" id="UP001157017">
    <property type="component" value="Unassembled WGS sequence"/>
</dbReference>
<accession>A0ABQ6JM53</accession>
<evidence type="ECO:0000256" key="4">
    <source>
        <dbReference type="ARBA" id="ARBA00022989"/>
    </source>
</evidence>
<comment type="caution">
    <text evidence="7">The sequence shown here is derived from an EMBL/GenBank/DDBJ whole genome shotgun (WGS) entry which is preliminary data.</text>
</comment>
<evidence type="ECO:0000256" key="1">
    <source>
        <dbReference type="ARBA" id="ARBA00004370"/>
    </source>
</evidence>
<dbReference type="PANTHER" id="PTHR43520:SF8">
    <property type="entry name" value="P-TYPE CU(+) TRANSPORTER"/>
    <property type="match status" value="1"/>
</dbReference>
<dbReference type="Pfam" id="PF00702">
    <property type="entry name" value="Hydrolase"/>
    <property type="match status" value="1"/>
</dbReference>
<keyword evidence="2" id="KW-0812">Transmembrane</keyword>
<reference evidence="8" key="1">
    <citation type="journal article" date="2019" name="Int. J. Syst. Evol. Microbiol.">
        <title>The Global Catalogue of Microorganisms (GCM) 10K type strain sequencing project: providing services to taxonomists for standard genome sequencing and annotation.</title>
        <authorList>
            <consortium name="The Broad Institute Genomics Platform"/>
            <consortium name="The Broad Institute Genome Sequencing Center for Infectious Disease"/>
            <person name="Wu L."/>
            <person name="Ma J."/>
        </authorList>
    </citation>
    <scope>NUCLEOTIDE SEQUENCE [LARGE SCALE GENOMIC DNA]</scope>
    <source>
        <strain evidence="8">NBRC 108730</strain>
    </source>
</reference>